<evidence type="ECO:0000256" key="1">
    <source>
        <dbReference type="SAM" id="Coils"/>
    </source>
</evidence>
<evidence type="ECO:0000313" key="3">
    <source>
        <dbReference type="Proteomes" id="UP000273641"/>
    </source>
</evidence>
<accession>A0AAE8FUS6</accession>
<comment type="caution">
    <text evidence="2">The sequence shown here is derived from an EMBL/GenBank/DDBJ whole genome shotgun (WGS) entry which is preliminary data.</text>
</comment>
<dbReference type="Proteomes" id="UP000273641">
    <property type="component" value="Unassembled WGS sequence"/>
</dbReference>
<name>A0AAE8FUS6_CLOPF</name>
<reference evidence="2 3" key="1">
    <citation type="submission" date="2018-11" db="EMBL/GenBank/DDBJ databases">
        <title>Draft genome sequences of potential pathogenic Clostridium perfringens from environmental surface water in the North West Province, South Africa.</title>
        <authorList>
            <person name="Fourie J.C.J."/>
            <person name="Sanko T.J."/>
            <person name="Bezuidenhout C."/>
            <person name="Mienie C."/>
            <person name="Adeleke R."/>
        </authorList>
    </citation>
    <scope>NUCLEOTIDE SEQUENCE [LARGE SCALE GENOMIC DNA]</scope>
    <source>
        <strain evidence="2 3">SC4-C13</strain>
    </source>
</reference>
<dbReference type="EMBL" id="RQNR01000001">
    <property type="protein sequence ID" value="RQN26504.1"/>
    <property type="molecule type" value="Genomic_DNA"/>
</dbReference>
<evidence type="ECO:0000313" key="2">
    <source>
        <dbReference type="EMBL" id="RQN26504.1"/>
    </source>
</evidence>
<feature type="coiled-coil region" evidence="1">
    <location>
        <begin position="692"/>
        <end position="719"/>
    </location>
</feature>
<proteinExistence type="predicted"/>
<sequence length="1391" mass="163309">MKIKDILKFNRDAFFDGAVQIDWYYDEAKRKDVSKSYVFHGKDYHGVERKNLIDTASYVKRIVEKLYNDKESNRFLLTIAGYGTGKSHLGVTLATLLGEENNEREIVLNKIKDVDNSSYDYISKTLRGKNLVLTLNGMNDFNLNYQMLKVAKLALKEQGINDSFLEDMTKAYEVAEHFVEKNYEKFEDRFKYYSKNNTKYNLSKNLKKELLENLKEDIKAFNIINEVYKEITSNYIKWDEGVSAGEIINKLNKYLCIENNLFENIIILFDEFGRFIEYAGAVGTLAGESGLQQMFEAIQNSNKNVMFIGLIQSDLNAYLTRVENSNNIIRYVGRYETSEKLYISSNLETILANLINKKDEKQYELIIGSRIDGVLSKYYNNIFNSINRWLPNSNIVWKNESLFNKIIAKGTYPLNPLTVWLLCNSSDWMQQRSTLTFAEEIFEKYSNEELFGDKLVQIYPTELIESKFFNELLGAEEKGIQNSQHCIMYKNIITQYEEKLSKKQLDVLRGILISNIGKFKFFDKADNLSGIEYITGIRKDVDKILKELEDEFGIISYDSKINRYEFISTGSSINDYKKTFFKYKVVTRGNSIKIEDPSIRADLSLDEKFLVEFSQLKGIKTQEWNYEKFLIDINELTEGYIKSLISRVKAAIDGEKSRGIYLWVYCDSKSYNIDKVKEILNNSEAFDLGIIVSILNDAKDELKDNINKLNILNKFNKEEKDKYNNLYKKDVTETKIKIVRTFTELASKRAYITKEGLVTVNYRSTRYCNKVFSDIYTKAIPFMFDGFDKKPNVKAKNYYKQVIDILITERYKNRQAMSSVTQDVKNRFDAVLREDFSFGWGVFDKHYLSIAPKNNIVFEIIKEIIDNIEKNNSIKGFSLLNKYMQAPYGLNLYQINLIMVYILVENKNIRLNYLGKNLKRTDLAKILKDKLNLEIIFKCEFLMNEMNTKEKLDKLVKDIEKNKYPELCSELYKKLKAINETEDIPVEMEDLYYNAEKRLEDGMKINIKINEELYEIELSISNLKKQFDLIKSFKVISDLQRILAKELGSGYEYSDNIKNEIKKIDIEIREVIRSRTPRFIEKLDFNITEISIYKERYLGTAVRILKKLKEDELANNLSDKINKVIERIEREEAFRGLFNTINELRLSVNTKINMKFTEIRDIKNQLSSLKNELEKEDMPNSIKNTALNDVDSIYKILIEREEKQLILIENIKILSKEIDCNSKLDKLLNDINKVLDLEIICDDIEEIKKLKCEIEEYKFYIREIKGKEVTWNNFDVLKKKLLERYRSSKLLSLIEKNIEDILNNLKENEEKWKKENIYIDFSNMSLDQCINWQNKMENIPSYISNNTLEIIKIKKEEASTKIAEQRVDGVIAMFNRLTNDEKRIFLSKINK</sequence>
<gene>
    <name evidence="2" type="ORF">EHZ11_05045</name>
</gene>
<protein>
    <submittedName>
        <fullName evidence="2">Uncharacterized protein</fullName>
    </submittedName>
</protein>
<dbReference type="RefSeq" id="WP_124230966.1">
    <property type="nucleotide sequence ID" value="NZ_CP120749.1"/>
</dbReference>
<organism evidence="2 3">
    <name type="scientific">Clostridium perfringens</name>
    <dbReference type="NCBI Taxonomy" id="1502"/>
    <lineage>
        <taxon>Bacteria</taxon>
        <taxon>Bacillati</taxon>
        <taxon>Bacillota</taxon>
        <taxon>Clostridia</taxon>
        <taxon>Eubacteriales</taxon>
        <taxon>Clostridiaceae</taxon>
        <taxon>Clostridium</taxon>
    </lineage>
</organism>
<keyword evidence="1" id="KW-0175">Coiled coil</keyword>